<name>A0A699K7F6_TANCI</name>
<dbReference type="EMBL" id="BKCJ010481877">
    <property type="protein sequence ID" value="GFA75553.1"/>
    <property type="molecule type" value="Genomic_DNA"/>
</dbReference>
<feature type="region of interest" description="Disordered" evidence="1">
    <location>
        <begin position="1"/>
        <end position="23"/>
    </location>
</feature>
<dbReference type="AlphaFoldDB" id="A0A699K7F6"/>
<gene>
    <name evidence="2" type="ORF">Tci_647525</name>
</gene>
<evidence type="ECO:0000256" key="1">
    <source>
        <dbReference type="SAM" id="MobiDB-lite"/>
    </source>
</evidence>
<reference evidence="2" key="1">
    <citation type="journal article" date="2019" name="Sci. Rep.">
        <title>Draft genome of Tanacetum cinerariifolium, the natural source of mosquito coil.</title>
        <authorList>
            <person name="Yamashiro T."/>
            <person name="Shiraishi A."/>
            <person name="Satake H."/>
            <person name="Nakayama K."/>
        </authorList>
    </citation>
    <scope>NUCLEOTIDE SEQUENCE</scope>
</reference>
<protein>
    <submittedName>
        <fullName evidence="2">Uncharacterized protein</fullName>
    </submittedName>
</protein>
<sequence>TDANMNVPANDAPTEQAPAVTPPTRTEIKFCRQASRPRHPMVQILWGIIHRSNINYAERI</sequence>
<organism evidence="2">
    <name type="scientific">Tanacetum cinerariifolium</name>
    <name type="common">Dalmatian daisy</name>
    <name type="synonym">Chrysanthemum cinerariifolium</name>
    <dbReference type="NCBI Taxonomy" id="118510"/>
    <lineage>
        <taxon>Eukaryota</taxon>
        <taxon>Viridiplantae</taxon>
        <taxon>Streptophyta</taxon>
        <taxon>Embryophyta</taxon>
        <taxon>Tracheophyta</taxon>
        <taxon>Spermatophyta</taxon>
        <taxon>Magnoliopsida</taxon>
        <taxon>eudicotyledons</taxon>
        <taxon>Gunneridae</taxon>
        <taxon>Pentapetalae</taxon>
        <taxon>asterids</taxon>
        <taxon>campanulids</taxon>
        <taxon>Asterales</taxon>
        <taxon>Asteraceae</taxon>
        <taxon>Asteroideae</taxon>
        <taxon>Anthemideae</taxon>
        <taxon>Anthemidinae</taxon>
        <taxon>Tanacetum</taxon>
    </lineage>
</organism>
<comment type="caution">
    <text evidence="2">The sequence shown here is derived from an EMBL/GenBank/DDBJ whole genome shotgun (WGS) entry which is preliminary data.</text>
</comment>
<feature type="non-terminal residue" evidence="2">
    <location>
        <position position="1"/>
    </location>
</feature>
<evidence type="ECO:0000313" key="2">
    <source>
        <dbReference type="EMBL" id="GFA75553.1"/>
    </source>
</evidence>
<accession>A0A699K7F6</accession>
<proteinExistence type="predicted"/>